<dbReference type="PANTHER" id="PTHR33109:SF77">
    <property type="entry name" value="EPIDERMAL PATTERNING FACTOR-LIKE PROTEIN"/>
    <property type="match status" value="1"/>
</dbReference>
<evidence type="ECO:0000256" key="3">
    <source>
        <dbReference type="ARBA" id="ARBA00022525"/>
    </source>
</evidence>
<evidence type="ECO:0000313" key="8">
    <source>
        <dbReference type="Proteomes" id="UP000652761"/>
    </source>
</evidence>
<accession>A0A843U487</accession>
<sequence length="117" mass="12578">MGKRRHRHHRLSGATAAVALLFLATAIGGTLIGAVQEGDETHRSSGGAEVSRGQQLVAPGRRRLIGPGSSPPTCRARCGRCAPCRPVRVAIHPGRIVPMDYYPEAWRCKCGSHLFMP</sequence>
<dbReference type="EMBL" id="NMUH01000292">
    <property type="protein sequence ID" value="MQL76323.1"/>
    <property type="molecule type" value="Genomic_DNA"/>
</dbReference>
<gene>
    <name evidence="7" type="ORF">Taro_008711</name>
</gene>
<evidence type="ECO:0000313" key="7">
    <source>
        <dbReference type="EMBL" id="MQL76323.1"/>
    </source>
</evidence>
<keyword evidence="6" id="KW-0217">Developmental protein</keyword>
<evidence type="ECO:0000256" key="2">
    <source>
        <dbReference type="ARBA" id="ARBA00008127"/>
    </source>
</evidence>
<dbReference type="AlphaFoldDB" id="A0A843U487"/>
<dbReference type="Proteomes" id="UP000652761">
    <property type="component" value="Unassembled WGS sequence"/>
</dbReference>
<reference evidence="7" key="1">
    <citation type="submission" date="2017-07" db="EMBL/GenBank/DDBJ databases">
        <title>Taro Niue Genome Assembly and Annotation.</title>
        <authorList>
            <person name="Atibalentja N."/>
            <person name="Keating K."/>
            <person name="Fields C.J."/>
        </authorList>
    </citation>
    <scope>NUCLEOTIDE SEQUENCE</scope>
    <source>
        <strain evidence="7">Niue_2</strain>
        <tissue evidence="7">Leaf</tissue>
    </source>
</reference>
<dbReference type="OrthoDB" id="1937916at2759"/>
<keyword evidence="5" id="KW-1015">Disulfide bond</keyword>
<name>A0A843U487_COLES</name>
<comment type="similarity">
    <text evidence="2 6">Belongs to the plant cysteine rich small secretory peptide family. Epidermal patterning factor subfamily.</text>
</comment>
<keyword evidence="3 6" id="KW-0964">Secreted</keyword>
<keyword evidence="8" id="KW-1185">Reference proteome</keyword>
<dbReference type="InterPro" id="IPR039455">
    <property type="entry name" value="EPFL"/>
</dbReference>
<evidence type="ECO:0000256" key="6">
    <source>
        <dbReference type="RuleBase" id="RU367102"/>
    </source>
</evidence>
<comment type="function">
    <text evidence="6">Controls stomatal patterning.</text>
</comment>
<evidence type="ECO:0000256" key="4">
    <source>
        <dbReference type="ARBA" id="ARBA00022729"/>
    </source>
</evidence>
<proteinExistence type="inferred from homology"/>
<dbReference type="PANTHER" id="PTHR33109">
    <property type="entry name" value="EPIDERMAL PATTERNING FACTOR-LIKE PROTEIN 4"/>
    <property type="match status" value="1"/>
</dbReference>
<keyword evidence="4" id="KW-0732">Signal</keyword>
<evidence type="ECO:0000256" key="1">
    <source>
        <dbReference type="ARBA" id="ARBA00004613"/>
    </source>
</evidence>
<dbReference type="Pfam" id="PF17181">
    <property type="entry name" value="EPF"/>
    <property type="match status" value="1"/>
</dbReference>
<dbReference type="GO" id="GO:0005576">
    <property type="term" value="C:extracellular region"/>
    <property type="evidence" value="ECO:0007669"/>
    <property type="project" value="UniProtKB-SubCell"/>
</dbReference>
<evidence type="ECO:0000256" key="5">
    <source>
        <dbReference type="ARBA" id="ARBA00023157"/>
    </source>
</evidence>
<comment type="subcellular location">
    <subcellularLocation>
        <location evidence="1 6">Secreted</location>
    </subcellularLocation>
</comment>
<comment type="caution">
    <text evidence="7">The sequence shown here is derived from an EMBL/GenBank/DDBJ whole genome shotgun (WGS) entry which is preliminary data.</text>
</comment>
<protein>
    <recommendedName>
        <fullName evidence="6">Epidermal patterning factor-like protein</fullName>
    </recommendedName>
</protein>
<dbReference type="GO" id="GO:0010052">
    <property type="term" value="P:guard cell differentiation"/>
    <property type="evidence" value="ECO:0007669"/>
    <property type="project" value="UniProtKB-UniRule"/>
</dbReference>
<organism evidence="7 8">
    <name type="scientific">Colocasia esculenta</name>
    <name type="common">Wild taro</name>
    <name type="synonym">Arum esculentum</name>
    <dbReference type="NCBI Taxonomy" id="4460"/>
    <lineage>
        <taxon>Eukaryota</taxon>
        <taxon>Viridiplantae</taxon>
        <taxon>Streptophyta</taxon>
        <taxon>Embryophyta</taxon>
        <taxon>Tracheophyta</taxon>
        <taxon>Spermatophyta</taxon>
        <taxon>Magnoliopsida</taxon>
        <taxon>Liliopsida</taxon>
        <taxon>Araceae</taxon>
        <taxon>Aroideae</taxon>
        <taxon>Colocasieae</taxon>
        <taxon>Colocasia</taxon>
    </lineage>
</organism>